<dbReference type="InterPro" id="IPR036928">
    <property type="entry name" value="AS_sf"/>
</dbReference>
<gene>
    <name evidence="2" type="ORF">Q7A36_08475</name>
</gene>
<dbReference type="EC" id="3.5.1.4" evidence="2"/>
<dbReference type="Pfam" id="PF01425">
    <property type="entry name" value="Amidase"/>
    <property type="match status" value="2"/>
</dbReference>
<comment type="caution">
    <text evidence="2">The sequence shown here is derived from an EMBL/GenBank/DDBJ whole genome shotgun (WGS) entry which is preliminary data.</text>
</comment>
<dbReference type="SUPFAM" id="SSF75304">
    <property type="entry name" value="Amidase signature (AS) enzymes"/>
    <property type="match status" value="1"/>
</dbReference>
<dbReference type="GO" id="GO:0004040">
    <property type="term" value="F:amidase activity"/>
    <property type="evidence" value="ECO:0007669"/>
    <property type="project" value="UniProtKB-EC"/>
</dbReference>
<dbReference type="EMBL" id="JAUTWS010000006">
    <property type="protein sequence ID" value="MDO9708375.1"/>
    <property type="molecule type" value="Genomic_DNA"/>
</dbReference>
<keyword evidence="2" id="KW-0378">Hydrolase</keyword>
<feature type="domain" description="Amidase" evidence="1">
    <location>
        <begin position="280"/>
        <end position="392"/>
    </location>
</feature>
<dbReference type="RefSeq" id="WP_305103245.1">
    <property type="nucleotide sequence ID" value="NZ_JAUTWS010000006.1"/>
</dbReference>
<reference evidence="2 3" key="1">
    <citation type="submission" date="2023-08" db="EMBL/GenBank/DDBJ databases">
        <title>The draft genome sequence of Paracraurococcus sp. LOR1-02.</title>
        <authorList>
            <person name="Kingkaew E."/>
            <person name="Tanasupawat S."/>
        </authorList>
    </citation>
    <scope>NUCLEOTIDE SEQUENCE [LARGE SCALE GENOMIC DNA]</scope>
    <source>
        <strain evidence="2 3">LOR1-02</strain>
    </source>
</reference>
<evidence type="ECO:0000313" key="2">
    <source>
        <dbReference type="EMBL" id="MDO9708375.1"/>
    </source>
</evidence>
<evidence type="ECO:0000259" key="1">
    <source>
        <dbReference type="Pfam" id="PF01425"/>
    </source>
</evidence>
<accession>A0ABT9DX51</accession>
<protein>
    <submittedName>
        <fullName evidence="2">Amidase</fullName>
        <ecNumber evidence="2">3.5.1.4</ecNumber>
    </submittedName>
</protein>
<organism evidence="2 3">
    <name type="scientific">Paracraurococcus lichenis</name>
    <dbReference type="NCBI Taxonomy" id="3064888"/>
    <lineage>
        <taxon>Bacteria</taxon>
        <taxon>Pseudomonadati</taxon>
        <taxon>Pseudomonadota</taxon>
        <taxon>Alphaproteobacteria</taxon>
        <taxon>Acetobacterales</taxon>
        <taxon>Roseomonadaceae</taxon>
        <taxon>Paracraurococcus</taxon>
    </lineage>
</organism>
<dbReference type="Gene3D" id="3.90.1300.10">
    <property type="entry name" value="Amidase signature (AS) domain"/>
    <property type="match status" value="1"/>
</dbReference>
<dbReference type="PANTHER" id="PTHR46310:SF7">
    <property type="entry name" value="AMIDASE 1"/>
    <property type="match status" value="1"/>
</dbReference>
<dbReference type="Proteomes" id="UP001243009">
    <property type="component" value="Unassembled WGS sequence"/>
</dbReference>
<evidence type="ECO:0000313" key="3">
    <source>
        <dbReference type="Proteomes" id="UP001243009"/>
    </source>
</evidence>
<dbReference type="InterPro" id="IPR023631">
    <property type="entry name" value="Amidase_dom"/>
</dbReference>
<name>A0ABT9DX51_9PROT</name>
<proteinExistence type="predicted"/>
<keyword evidence="3" id="KW-1185">Reference proteome</keyword>
<feature type="domain" description="Amidase" evidence="1">
    <location>
        <begin position="29"/>
        <end position="191"/>
    </location>
</feature>
<dbReference type="NCBIfam" id="NF006169">
    <property type="entry name" value="PRK08310.1"/>
    <property type="match status" value="1"/>
</dbReference>
<sequence length="406" mass="41117">MAATGSGDDGLIDSVGAFVPGPRAVLRGAGEGPLAGLAFAIKDLYDLAGWSTTYGNPDWARTHPVAAATAPVVQALLQAGGELRGKTKTVELAYGLTGENVWHGTPVNPKAPDRFPGGSSCGSAAAVAAGLVDFAMGSDTGGSVRIPASYCGTFGIRPSWGAISLAGACGLGPSFDTPGWFAAEAGVLERVGAVLLPEDAMPGATLGPLLKPEEPWLNALPSTVLALAEPFQRLEALLGPAMRIGIAPEGLPALYDHFRCAQAEEAWATLGGWIAATQPEFGPGVRERFEIARTMDPAKAAAGRAFRRGFTARIRALLAGGAVLAFPTSPAPAPKLTATQAEQNAVRELTMGVTAIAGLAGLPEVTLPAGQDGGAPVGLSLVAGPGRDRALLALARRAAAALGLPE</sequence>
<dbReference type="PANTHER" id="PTHR46310">
    <property type="entry name" value="AMIDASE 1"/>
    <property type="match status" value="1"/>
</dbReference>